<dbReference type="EMBL" id="CP157484">
    <property type="protein sequence ID" value="XBO38813.1"/>
    <property type="molecule type" value="Genomic_DNA"/>
</dbReference>
<keyword evidence="2 5" id="KW-0812">Transmembrane</keyword>
<dbReference type="PANTHER" id="PTHR35814">
    <property type="match status" value="1"/>
</dbReference>
<evidence type="ECO:0000256" key="5">
    <source>
        <dbReference type="SAM" id="Phobius"/>
    </source>
</evidence>
<proteinExistence type="predicted"/>
<evidence type="ECO:0000256" key="3">
    <source>
        <dbReference type="ARBA" id="ARBA00022989"/>
    </source>
</evidence>
<keyword evidence="4 5" id="KW-0472">Membrane</keyword>
<dbReference type="AlphaFoldDB" id="A0AAU7JES6"/>
<evidence type="ECO:0000256" key="4">
    <source>
        <dbReference type="ARBA" id="ARBA00023136"/>
    </source>
</evidence>
<evidence type="ECO:0000256" key="1">
    <source>
        <dbReference type="ARBA" id="ARBA00004370"/>
    </source>
</evidence>
<keyword evidence="3 5" id="KW-1133">Transmembrane helix</keyword>
<sequence length="127" mass="13547">MTVTPVYAALLAFLFIALSARVIVVRRSLKVAIGAGGHPALERAMRVHANFAEYAPLGLILLAFCEMKGAPSQLVVFYGAALLAGRLSHAWGVSQAREDFRFRMVGMVLTFAVLGAMAATLLALSAR</sequence>
<dbReference type="Pfam" id="PF01124">
    <property type="entry name" value="MAPEG"/>
    <property type="match status" value="1"/>
</dbReference>
<organism evidence="6">
    <name type="scientific">Alsobacter sp. KACC 23698</name>
    <dbReference type="NCBI Taxonomy" id="3149229"/>
    <lineage>
        <taxon>Bacteria</taxon>
        <taxon>Pseudomonadati</taxon>
        <taxon>Pseudomonadota</taxon>
        <taxon>Alphaproteobacteria</taxon>
        <taxon>Hyphomicrobiales</taxon>
        <taxon>Alsobacteraceae</taxon>
        <taxon>Alsobacter</taxon>
    </lineage>
</organism>
<accession>A0AAU7JES6</accession>
<evidence type="ECO:0000313" key="6">
    <source>
        <dbReference type="EMBL" id="XBO38813.1"/>
    </source>
</evidence>
<dbReference type="Gene3D" id="1.20.120.550">
    <property type="entry name" value="Membrane associated eicosanoid/glutathione metabolism-like domain"/>
    <property type="match status" value="1"/>
</dbReference>
<dbReference type="GO" id="GO:0016020">
    <property type="term" value="C:membrane"/>
    <property type="evidence" value="ECO:0007669"/>
    <property type="project" value="UniProtKB-SubCell"/>
</dbReference>
<dbReference type="RefSeq" id="WP_406855654.1">
    <property type="nucleotide sequence ID" value="NZ_CP157484.1"/>
</dbReference>
<comment type="subcellular location">
    <subcellularLocation>
        <location evidence="1">Membrane</location>
    </subcellularLocation>
</comment>
<dbReference type="InterPro" id="IPR023352">
    <property type="entry name" value="MAPEG-like_dom_sf"/>
</dbReference>
<feature type="transmembrane region" description="Helical" evidence="5">
    <location>
        <begin position="105"/>
        <end position="126"/>
    </location>
</feature>
<reference evidence="6" key="1">
    <citation type="submission" date="2024-05" db="EMBL/GenBank/DDBJ databases">
        <authorList>
            <person name="Kim S."/>
            <person name="Heo J."/>
            <person name="Choi H."/>
            <person name="Choi Y."/>
            <person name="Kwon S.-W."/>
            <person name="Kim Y."/>
        </authorList>
    </citation>
    <scope>NUCLEOTIDE SEQUENCE</scope>
    <source>
        <strain evidence="6">KACC 23698</strain>
    </source>
</reference>
<feature type="transmembrane region" description="Helical" evidence="5">
    <location>
        <begin position="6"/>
        <end position="24"/>
    </location>
</feature>
<dbReference type="InterPro" id="IPR001129">
    <property type="entry name" value="Membr-assoc_MAPEG"/>
</dbReference>
<dbReference type="SUPFAM" id="SSF161084">
    <property type="entry name" value="MAPEG domain-like"/>
    <property type="match status" value="1"/>
</dbReference>
<gene>
    <name evidence="6" type="ORF">ABEG18_24495</name>
</gene>
<evidence type="ECO:0000256" key="2">
    <source>
        <dbReference type="ARBA" id="ARBA00022692"/>
    </source>
</evidence>
<name>A0AAU7JES6_9HYPH</name>
<feature type="transmembrane region" description="Helical" evidence="5">
    <location>
        <begin position="75"/>
        <end position="93"/>
    </location>
</feature>
<protein>
    <submittedName>
        <fullName evidence="6">MAPEG family protein</fullName>
    </submittedName>
</protein>
<dbReference type="PANTHER" id="PTHR35814:SF1">
    <property type="entry name" value="GLUTATHIONE S-TRANSFERASE-RELATED"/>
    <property type="match status" value="1"/>
</dbReference>